<evidence type="ECO:0000313" key="2">
    <source>
        <dbReference type="Proteomes" id="UP001057402"/>
    </source>
</evidence>
<comment type="caution">
    <text evidence="1">The sequence shown here is derived from an EMBL/GenBank/DDBJ whole genome shotgun (WGS) entry which is preliminary data.</text>
</comment>
<evidence type="ECO:0000313" key="1">
    <source>
        <dbReference type="EMBL" id="KAI4363595.1"/>
    </source>
</evidence>
<organism evidence="1 2">
    <name type="scientific">Melastoma candidum</name>
    <dbReference type="NCBI Taxonomy" id="119954"/>
    <lineage>
        <taxon>Eukaryota</taxon>
        <taxon>Viridiplantae</taxon>
        <taxon>Streptophyta</taxon>
        <taxon>Embryophyta</taxon>
        <taxon>Tracheophyta</taxon>
        <taxon>Spermatophyta</taxon>
        <taxon>Magnoliopsida</taxon>
        <taxon>eudicotyledons</taxon>
        <taxon>Gunneridae</taxon>
        <taxon>Pentapetalae</taxon>
        <taxon>rosids</taxon>
        <taxon>malvids</taxon>
        <taxon>Myrtales</taxon>
        <taxon>Melastomataceae</taxon>
        <taxon>Melastomatoideae</taxon>
        <taxon>Melastomateae</taxon>
        <taxon>Melastoma</taxon>
    </lineage>
</organism>
<dbReference type="EMBL" id="CM042885">
    <property type="protein sequence ID" value="KAI4363595.1"/>
    <property type="molecule type" value="Genomic_DNA"/>
</dbReference>
<keyword evidence="2" id="KW-1185">Reference proteome</keyword>
<sequence length="180" mass="18875">MAELAVKGDAYTLPHGPQPGAAHACLRVLLFASTLALVVVAVTSKQTVSVTVAGIPFPVPLLAKFTQSPVFIYFVAAMSVACLYSLITALAAITFVVKKPVSRARSLLFLLIWDAVMLELVASATGTAGGVGYIAWKGNTQVSCFLSSSLSQPTPSMAASPNKTESPQLFVIMSTKIPFL</sequence>
<name>A0ACB9QB79_9MYRT</name>
<protein>
    <submittedName>
        <fullName evidence="1">Uncharacterized protein</fullName>
    </submittedName>
</protein>
<gene>
    <name evidence="1" type="ORF">MLD38_019797</name>
</gene>
<proteinExistence type="predicted"/>
<dbReference type="Proteomes" id="UP001057402">
    <property type="component" value="Chromosome 6"/>
</dbReference>
<reference evidence="2" key="1">
    <citation type="journal article" date="2023" name="Front. Plant Sci.">
        <title>Chromosomal-level genome assembly of Melastoma candidum provides insights into trichome evolution.</title>
        <authorList>
            <person name="Zhong Y."/>
            <person name="Wu W."/>
            <person name="Sun C."/>
            <person name="Zou P."/>
            <person name="Liu Y."/>
            <person name="Dai S."/>
            <person name="Zhou R."/>
        </authorList>
    </citation>
    <scope>NUCLEOTIDE SEQUENCE [LARGE SCALE GENOMIC DNA]</scope>
</reference>
<accession>A0ACB9QB79</accession>